<dbReference type="EMBL" id="DS547109">
    <property type="protein sequence ID" value="EDR06182.1"/>
    <property type="molecule type" value="Genomic_DNA"/>
</dbReference>
<proteinExistence type="predicted"/>
<name>B0DGN2_LACBS</name>
<dbReference type="AlphaFoldDB" id="B0DGN2"/>
<dbReference type="KEGG" id="lbc:LACBIDRAFT_328980"/>
<reference evidence="1 2" key="1">
    <citation type="journal article" date="2008" name="Nature">
        <title>The genome of Laccaria bicolor provides insights into mycorrhizal symbiosis.</title>
        <authorList>
            <person name="Martin F."/>
            <person name="Aerts A."/>
            <person name="Ahren D."/>
            <person name="Brun A."/>
            <person name="Danchin E.G.J."/>
            <person name="Duchaussoy F."/>
            <person name="Gibon J."/>
            <person name="Kohler A."/>
            <person name="Lindquist E."/>
            <person name="Pereda V."/>
            <person name="Salamov A."/>
            <person name="Shapiro H.J."/>
            <person name="Wuyts J."/>
            <person name="Blaudez D."/>
            <person name="Buee M."/>
            <person name="Brokstein P."/>
            <person name="Canbaeck B."/>
            <person name="Cohen D."/>
            <person name="Courty P.E."/>
            <person name="Coutinho P.M."/>
            <person name="Delaruelle C."/>
            <person name="Detter J.C."/>
            <person name="Deveau A."/>
            <person name="DiFazio S."/>
            <person name="Duplessis S."/>
            <person name="Fraissinet-Tachet L."/>
            <person name="Lucic E."/>
            <person name="Frey-Klett P."/>
            <person name="Fourrey C."/>
            <person name="Feussner I."/>
            <person name="Gay G."/>
            <person name="Grimwood J."/>
            <person name="Hoegger P.J."/>
            <person name="Jain P."/>
            <person name="Kilaru S."/>
            <person name="Labbe J."/>
            <person name="Lin Y.C."/>
            <person name="Legue V."/>
            <person name="Le Tacon F."/>
            <person name="Marmeisse R."/>
            <person name="Melayah D."/>
            <person name="Montanini B."/>
            <person name="Muratet M."/>
            <person name="Nehls U."/>
            <person name="Niculita-Hirzel H."/>
            <person name="Oudot-Le Secq M.P."/>
            <person name="Peter M."/>
            <person name="Quesneville H."/>
            <person name="Rajashekar B."/>
            <person name="Reich M."/>
            <person name="Rouhier N."/>
            <person name="Schmutz J."/>
            <person name="Yin T."/>
            <person name="Chalot M."/>
            <person name="Henrissat B."/>
            <person name="Kuees U."/>
            <person name="Lucas S."/>
            <person name="Van de Peer Y."/>
            <person name="Podila G.K."/>
            <person name="Polle A."/>
            <person name="Pukkila P.J."/>
            <person name="Richardson P.M."/>
            <person name="Rouze P."/>
            <person name="Sanders I.R."/>
            <person name="Stajich J.E."/>
            <person name="Tunlid A."/>
            <person name="Tuskan G."/>
            <person name="Grigoriev I.V."/>
        </authorList>
    </citation>
    <scope>NUCLEOTIDE SEQUENCE [LARGE SCALE GENOMIC DNA]</scope>
    <source>
        <strain evidence="2">S238N-H82 / ATCC MYA-4686</strain>
    </source>
</reference>
<organism evidence="2">
    <name type="scientific">Laccaria bicolor (strain S238N-H82 / ATCC MYA-4686)</name>
    <name type="common">Bicoloured deceiver</name>
    <name type="synonym">Laccaria laccata var. bicolor</name>
    <dbReference type="NCBI Taxonomy" id="486041"/>
    <lineage>
        <taxon>Eukaryota</taxon>
        <taxon>Fungi</taxon>
        <taxon>Dikarya</taxon>
        <taxon>Basidiomycota</taxon>
        <taxon>Agaricomycotina</taxon>
        <taxon>Agaricomycetes</taxon>
        <taxon>Agaricomycetidae</taxon>
        <taxon>Agaricales</taxon>
        <taxon>Agaricineae</taxon>
        <taxon>Hydnangiaceae</taxon>
        <taxon>Laccaria</taxon>
    </lineage>
</organism>
<sequence length="238" mass="26022">MSHFTFLRSFHTDCNKLAPYLSGTSRLLNPQAVRKTPTCLPLRNFGIVNQPGDSCPNLKHSRYTLRGANPKTFKRTKSQRRFSKLKHLHLLPVCCSSPSPRTFVNALTLVMSGIFTNGQTLVVSAVGPGKLHLLSYQSNAKIPNHVGYIPTNKTGETRFVISHSYTFEKFAFFWEGSGEAVYGIGTSLVRSPVGKSWDSASVASWGSATITTANVASQVTSAVTRDNAITAFIIPDLI</sequence>
<gene>
    <name evidence="1" type="ORF">LACBIDRAFT_328980</name>
</gene>
<dbReference type="HOGENOM" id="CLU_1212286_0_0_1"/>
<dbReference type="GeneID" id="6078851"/>
<keyword evidence="2" id="KW-1185">Reference proteome</keyword>
<dbReference type="Proteomes" id="UP000001194">
    <property type="component" value="Unassembled WGS sequence"/>
</dbReference>
<dbReference type="OrthoDB" id="3218528at2759"/>
<evidence type="ECO:0000313" key="1">
    <source>
        <dbReference type="EMBL" id="EDR06182.1"/>
    </source>
</evidence>
<protein>
    <submittedName>
        <fullName evidence="1">Predicted protein</fullName>
    </submittedName>
</protein>
<dbReference type="InParanoid" id="B0DGN2"/>
<evidence type="ECO:0000313" key="2">
    <source>
        <dbReference type="Proteomes" id="UP000001194"/>
    </source>
</evidence>
<accession>B0DGN2</accession>
<dbReference type="RefSeq" id="XP_001883043.1">
    <property type="nucleotide sequence ID" value="XM_001883008.1"/>
</dbReference>